<dbReference type="OrthoDB" id="3044029at2759"/>
<dbReference type="PANTHER" id="PTHR34997">
    <property type="entry name" value="AM15"/>
    <property type="match status" value="1"/>
</dbReference>
<evidence type="ECO:0000313" key="6">
    <source>
        <dbReference type="EMBL" id="OZJ03225.1"/>
    </source>
</evidence>
<feature type="chain" id="PRO_5012763199" description="LysM domain-containing protein" evidence="4">
    <location>
        <begin position="21"/>
        <end position="329"/>
    </location>
</feature>
<evidence type="ECO:0000259" key="5">
    <source>
        <dbReference type="PROSITE" id="PS51782"/>
    </source>
</evidence>
<evidence type="ECO:0000256" key="4">
    <source>
        <dbReference type="SAM" id="SignalP"/>
    </source>
</evidence>
<proteinExistence type="predicted"/>
<evidence type="ECO:0000313" key="7">
    <source>
        <dbReference type="Proteomes" id="UP000242875"/>
    </source>
</evidence>
<dbReference type="SMART" id="SM00257">
    <property type="entry name" value="LysM"/>
    <property type="match status" value="2"/>
</dbReference>
<dbReference type="PROSITE" id="PS51257">
    <property type="entry name" value="PROKAR_LIPOPROTEIN"/>
    <property type="match status" value="1"/>
</dbReference>
<keyword evidence="4" id="KW-0732">Signal</keyword>
<keyword evidence="2" id="KW-0843">Virulence</keyword>
<feature type="domain" description="LysM" evidence="5">
    <location>
        <begin position="25"/>
        <end position="71"/>
    </location>
</feature>
<keyword evidence="1" id="KW-0147">Chitin-binding</keyword>
<dbReference type="EMBL" id="MVBO01000096">
    <property type="protein sequence ID" value="OZJ03225.1"/>
    <property type="molecule type" value="Genomic_DNA"/>
</dbReference>
<evidence type="ECO:0000256" key="2">
    <source>
        <dbReference type="ARBA" id="ARBA00023026"/>
    </source>
</evidence>
<evidence type="ECO:0000256" key="1">
    <source>
        <dbReference type="ARBA" id="ARBA00022669"/>
    </source>
</evidence>
<evidence type="ECO:0000256" key="3">
    <source>
        <dbReference type="SAM" id="MobiDB-lite"/>
    </source>
</evidence>
<dbReference type="InterPro" id="IPR018392">
    <property type="entry name" value="LysM"/>
</dbReference>
<comment type="caution">
    <text evidence="6">The sequence shown here is derived from an EMBL/GenBank/DDBJ whole genome shotgun (WGS) entry which is preliminary data.</text>
</comment>
<dbReference type="InterPro" id="IPR036779">
    <property type="entry name" value="LysM_dom_sf"/>
</dbReference>
<dbReference type="PANTHER" id="PTHR34997:SF1">
    <property type="entry name" value="PEPTIDOGLYCAN-BINDING LYSIN DOMAIN"/>
    <property type="match status" value="1"/>
</dbReference>
<feature type="region of interest" description="Disordered" evidence="3">
    <location>
        <begin position="75"/>
        <end position="107"/>
    </location>
</feature>
<dbReference type="Proteomes" id="UP000242875">
    <property type="component" value="Unassembled WGS sequence"/>
</dbReference>
<dbReference type="Pfam" id="PF01476">
    <property type="entry name" value="LysM"/>
    <property type="match status" value="2"/>
</dbReference>
<dbReference type="AlphaFoldDB" id="A0A261XXX6"/>
<dbReference type="GO" id="GO:0008061">
    <property type="term" value="F:chitin binding"/>
    <property type="evidence" value="ECO:0007669"/>
    <property type="project" value="UniProtKB-KW"/>
</dbReference>
<organism evidence="6 7">
    <name type="scientific">Bifiguratus adelaidae</name>
    <dbReference type="NCBI Taxonomy" id="1938954"/>
    <lineage>
        <taxon>Eukaryota</taxon>
        <taxon>Fungi</taxon>
        <taxon>Fungi incertae sedis</taxon>
        <taxon>Mucoromycota</taxon>
        <taxon>Mucoromycotina</taxon>
        <taxon>Endogonomycetes</taxon>
        <taxon>Endogonales</taxon>
        <taxon>Endogonales incertae sedis</taxon>
        <taxon>Bifiguratus</taxon>
    </lineage>
</organism>
<keyword evidence="7" id="KW-1185">Reference proteome</keyword>
<dbReference type="SUPFAM" id="SSF54106">
    <property type="entry name" value="LysM domain"/>
    <property type="match status" value="2"/>
</dbReference>
<reference evidence="6 7" key="1">
    <citation type="journal article" date="2017" name="Mycologia">
        <title>Bifiguratus adelaidae, gen. et sp. nov., a new member of Mucoromycotina in endophytic and soil-dwelling habitats.</title>
        <authorList>
            <person name="Torres-Cruz T.J."/>
            <person name="Billingsley Tobias T.L."/>
            <person name="Almatruk M."/>
            <person name="Hesse C."/>
            <person name="Kuske C.R."/>
            <person name="Desiro A."/>
            <person name="Benucci G.M."/>
            <person name="Bonito G."/>
            <person name="Stajich J.E."/>
            <person name="Dunlap C."/>
            <person name="Arnold A.E."/>
            <person name="Porras-Alfaro A."/>
        </authorList>
    </citation>
    <scope>NUCLEOTIDE SEQUENCE [LARGE SCALE GENOMIC DNA]</scope>
    <source>
        <strain evidence="6 7">AZ0501</strain>
    </source>
</reference>
<name>A0A261XXX6_9FUNG</name>
<dbReference type="Gene3D" id="3.10.350.10">
    <property type="entry name" value="LysM domain"/>
    <property type="match status" value="2"/>
</dbReference>
<feature type="domain" description="LysM" evidence="5">
    <location>
        <begin position="115"/>
        <end position="162"/>
    </location>
</feature>
<dbReference type="CDD" id="cd00118">
    <property type="entry name" value="LysM"/>
    <property type="match status" value="2"/>
</dbReference>
<accession>A0A261XXX6</accession>
<dbReference type="PROSITE" id="PS51782">
    <property type="entry name" value="LYSM"/>
    <property type="match status" value="2"/>
</dbReference>
<sequence>MKSALLIVSAALAALQVASGASCSKTYTVASGDYCDKIDTQFGITFTQLRAWNPSVNAACDNLYVGQKLCVAESTSNTPTTTTSTTTKSTSTTKTTSSTTTTSSTLKPSGTPGCTLYTIKSGDSCGNIKSRYGLSISQIYQYNPTFYNCNKISSYIGKKICVTKPTNKYALGYPTFQGGQTQRSGITVAVKDASHFCSFLPPSSGGDIAGTESQGRVQCTSSSLAPGAKTFPSGFIKSAHFASNSQAGYVQITGLIDRTKYSLSSSDQGGQYDSNGTPSGGVCAGYNAFVNLIEPSTDTYCIRCCQSPGDCPAGISTSGCSRIVPGNYS</sequence>
<gene>
    <name evidence="6" type="ORF">BZG36_03446</name>
</gene>
<protein>
    <recommendedName>
        <fullName evidence="5">LysM domain-containing protein</fullName>
    </recommendedName>
</protein>
<dbReference type="InterPro" id="IPR052210">
    <property type="entry name" value="LysM1-like"/>
</dbReference>
<feature type="signal peptide" evidence="4">
    <location>
        <begin position="1"/>
        <end position="20"/>
    </location>
</feature>